<dbReference type="STRING" id="35608.A0A2U1MFF7"/>
<name>A0A2U1MFF7_ARTAN</name>
<dbReference type="AlphaFoldDB" id="A0A2U1MFF7"/>
<feature type="compositionally biased region" description="Basic and acidic residues" evidence="1">
    <location>
        <begin position="121"/>
        <end position="142"/>
    </location>
</feature>
<keyword evidence="4" id="KW-1185">Reference proteome</keyword>
<sequence>MVTLAASISWWASLTRVVVAAMASACLSEPLRDDHPVAVGAILNGMHELQRRIEYKRIAQGYVISDVEMSGHEGHGVHLCHRCGWPFPNPHPSAKQRRSHKKHCGTIEGYTLLIGAEAVSDEDHHADTDKEKSPSPKIEKKTSIGGSDGGDGVRASISISEDEFFSDAVTEFPPQGMGIPVGKQALFTALGGVRHSARVGSLAVEALGGGSFDADGAMGARNVHGHLQHVCSHDPLLAHDTETERRYTSGSSDLDGAIRPRFAHGHQAAASFLQTQKDRLGDPKGVIVLNSDEETFNVALCRDVLGDLIYVPTKVSYPS</sequence>
<feature type="chain" id="PRO_5015593730" description="C2H2-type domain-containing protein" evidence="2">
    <location>
        <begin position="21"/>
        <end position="319"/>
    </location>
</feature>
<feature type="region of interest" description="Disordered" evidence="1">
    <location>
        <begin position="121"/>
        <end position="153"/>
    </location>
</feature>
<gene>
    <name evidence="3" type="ORF">CTI12_AA386070</name>
</gene>
<dbReference type="PANTHER" id="PTHR35746">
    <property type="entry name" value="PENTATRICOPEPTIDE REPEAT (PPR) SUPERFAMILY PROTEIN"/>
    <property type="match status" value="1"/>
</dbReference>
<evidence type="ECO:0000256" key="2">
    <source>
        <dbReference type="SAM" id="SignalP"/>
    </source>
</evidence>
<reference evidence="3 4" key="1">
    <citation type="journal article" date="2018" name="Mol. Plant">
        <title>The genome of Artemisia annua provides insight into the evolution of Asteraceae family and artemisinin biosynthesis.</title>
        <authorList>
            <person name="Shen Q."/>
            <person name="Zhang L."/>
            <person name="Liao Z."/>
            <person name="Wang S."/>
            <person name="Yan T."/>
            <person name="Shi P."/>
            <person name="Liu M."/>
            <person name="Fu X."/>
            <person name="Pan Q."/>
            <person name="Wang Y."/>
            <person name="Lv Z."/>
            <person name="Lu X."/>
            <person name="Zhang F."/>
            <person name="Jiang W."/>
            <person name="Ma Y."/>
            <person name="Chen M."/>
            <person name="Hao X."/>
            <person name="Li L."/>
            <person name="Tang Y."/>
            <person name="Lv G."/>
            <person name="Zhou Y."/>
            <person name="Sun X."/>
            <person name="Brodelius P.E."/>
            <person name="Rose J.K.C."/>
            <person name="Tang K."/>
        </authorList>
    </citation>
    <scope>NUCLEOTIDE SEQUENCE [LARGE SCALE GENOMIC DNA]</scope>
    <source>
        <strain evidence="4">cv. Huhao1</strain>
        <tissue evidence="3">Leaf</tissue>
    </source>
</reference>
<dbReference type="PANTHER" id="PTHR35746:SF1">
    <property type="entry name" value="PENTATRICOPEPTIDE REPEAT (PPR) SUPERFAMILY PROTEIN"/>
    <property type="match status" value="1"/>
</dbReference>
<accession>A0A2U1MFF7</accession>
<evidence type="ECO:0000313" key="4">
    <source>
        <dbReference type="Proteomes" id="UP000245207"/>
    </source>
</evidence>
<comment type="caution">
    <text evidence="3">The sequence shown here is derived from an EMBL/GenBank/DDBJ whole genome shotgun (WGS) entry which is preliminary data.</text>
</comment>
<feature type="signal peptide" evidence="2">
    <location>
        <begin position="1"/>
        <end position="20"/>
    </location>
</feature>
<organism evidence="3 4">
    <name type="scientific">Artemisia annua</name>
    <name type="common">Sweet wormwood</name>
    <dbReference type="NCBI Taxonomy" id="35608"/>
    <lineage>
        <taxon>Eukaryota</taxon>
        <taxon>Viridiplantae</taxon>
        <taxon>Streptophyta</taxon>
        <taxon>Embryophyta</taxon>
        <taxon>Tracheophyta</taxon>
        <taxon>Spermatophyta</taxon>
        <taxon>Magnoliopsida</taxon>
        <taxon>eudicotyledons</taxon>
        <taxon>Gunneridae</taxon>
        <taxon>Pentapetalae</taxon>
        <taxon>asterids</taxon>
        <taxon>campanulids</taxon>
        <taxon>Asterales</taxon>
        <taxon>Asteraceae</taxon>
        <taxon>Asteroideae</taxon>
        <taxon>Anthemideae</taxon>
        <taxon>Artemisiinae</taxon>
        <taxon>Artemisia</taxon>
    </lineage>
</organism>
<dbReference type="EMBL" id="PKPP01005476">
    <property type="protein sequence ID" value="PWA59974.1"/>
    <property type="molecule type" value="Genomic_DNA"/>
</dbReference>
<evidence type="ECO:0000313" key="3">
    <source>
        <dbReference type="EMBL" id="PWA59974.1"/>
    </source>
</evidence>
<keyword evidence="2" id="KW-0732">Signal</keyword>
<dbReference type="OrthoDB" id="1939753at2759"/>
<proteinExistence type="predicted"/>
<dbReference type="Proteomes" id="UP000245207">
    <property type="component" value="Unassembled WGS sequence"/>
</dbReference>
<evidence type="ECO:0008006" key="5">
    <source>
        <dbReference type="Google" id="ProtNLM"/>
    </source>
</evidence>
<evidence type="ECO:0000256" key="1">
    <source>
        <dbReference type="SAM" id="MobiDB-lite"/>
    </source>
</evidence>
<protein>
    <recommendedName>
        <fullName evidence="5">C2H2-type domain-containing protein</fullName>
    </recommendedName>
</protein>